<dbReference type="PANTHER" id="PTHR10131:SF94">
    <property type="entry name" value="TNF RECEPTOR-ASSOCIATED FACTOR 4"/>
    <property type="match status" value="1"/>
</dbReference>
<evidence type="ECO:0000259" key="11">
    <source>
        <dbReference type="PROSITE" id="PS50145"/>
    </source>
</evidence>
<comment type="subcellular location">
    <subcellularLocation>
        <location evidence="1">Cytoplasm</location>
    </subcellularLocation>
</comment>
<evidence type="ECO:0000256" key="1">
    <source>
        <dbReference type="ARBA" id="ARBA00004496"/>
    </source>
</evidence>
<evidence type="ECO:0000256" key="6">
    <source>
        <dbReference type="ARBA" id="ARBA00022833"/>
    </source>
</evidence>
<keyword evidence="8" id="KW-0175">Coiled coil</keyword>
<dbReference type="FunFam" id="3.30.40.10:FF:000179">
    <property type="entry name" value="TNF receptor-associated factor"/>
    <property type="match status" value="1"/>
</dbReference>
<evidence type="ECO:0000256" key="8">
    <source>
        <dbReference type="SAM" id="Coils"/>
    </source>
</evidence>
<reference evidence="12" key="1">
    <citation type="submission" date="2022-11" db="UniProtKB">
        <authorList>
            <consortium name="EnsemblMetazoa"/>
        </authorList>
    </citation>
    <scope>IDENTIFICATION</scope>
</reference>
<dbReference type="InterPro" id="IPR008974">
    <property type="entry name" value="TRAF-like"/>
</dbReference>
<keyword evidence="13" id="KW-1185">Reference proteome</keyword>
<dbReference type="InterPro" id="IPR017907">
    <property type="entry name" value="Znf_RING_CS"/>
</dbReference>
<dbReference type="GeneID" id="110233418"/>
<feature type="coiled-coil region" evidence="8">
    <location>
        <begin position="234"/>
        <end position="268"/>
    </location>
</feature>
<dbReference type="GO" id="GO:0005164">
    <property type="term" value="F:tumor necrosis factor receptor binding"/>
    <property type="evidence" value="ECO:0007669"/>
    <property type="project" value="TreeGrafter"/>
</dbReference>
<dbReference type="GO" id="GO:0008270">
    <property type="term" value="F:zinc ion binding"/>
    <property type="evidence" value="ECO:0007669"/>
    <property type="project" value="UniProtKB-KW"/>
</dbReference>
<dbReference type="InterPro" id="IPR049342">
    <property type="entry name" value="TRAF1-6_MATH_dom"/>
</dbReference>
<dbReference type="Pfam" id="PF02176">
    <property type="entry name" value="zf-TRAF"/>
    <property type="match status" value="1"/>
</dbReference>
<accession>A0A913WUL6</accession>
<name>A0A913WUL6_EXADI</name>
<keyword evidence="4" id="KW-0677">Repeat</keyword>
<dbReference type="Pfam" id="PF13923">
    <property type="entry name" value="zf-C3HC4_2"/>
    <property type="match status" value="1"/>
</dbReference>
<dbReference type="PANTHER" id="PTHR10131">
    <property type="entry name" value="TNF RECEPTOR ASSOCIATED FACTOR"/>
    <property type="match status" value="1"/>
</dbReference>
<organism evidence="12 13">
    <name type="scientific">Exaiptasia diaphana</name>
    <name type="common">Tropical sea anemone</name>
    <name type="synonym">Aiptasia pulchella</name>
    <dbReference type="NCBI Taxonomy" id="2652724"/>
    <lineage>
        <taxon>Eukaryota</taxon>
        <taxon>Metazoa</taxon>
        <taxon>Cnidaria</taxon>
        <taxon>Anthozoa</taxon>
        <taxon>Hexacorallia</taxon>
        <taxon>Actiniaria</taxon>
        <taxon>Aiptasiidae</taxon>
        <taxon>Exaiptasia</taxon>
    </lineage>
</organism>
<dbReference type="GO" id="GO:0007165">
    <property type="term" value="P:signal transduction"/>
    <property type="evidence" value="ECO:0007669"/>
    <property type="project" value="InterPro"/>
</dbReference>
<evidence type="ECO:0000256" key="4">
    <source>
        <dbReference type="ARBA" id="ARBA00022737"/>
    </source>
</evidence>
<evidence type="ECO:0000256" key="5">
    <source>
        <dbReference type="ARBA" id="ARBA00022771"/>
    </source>
</evidence>
<protein>
    <submittedName>
        <fullName evidence="12">Uncharacterized protein</fullName>
    </submittedName>
</protein>
<dbReference type="InterPro" id="IPR002083">
    <property type="entry name" value="MATH/TRAF_dom"/>
</dbReference>
<keyword evidence="2" id="KW-0963">Cytoplasm</keyword>
<dbReference type="OMA" id="THPHGYK"/>
<dbReference type="Proteomes" id="UP000887567">
    <property type="component" value="Unplaced"/>
</dbReference>
<dbReference type="InterPro" id="IPR001293">
    <property type="entry name" value="Znf_TRAF"/>
</dbReference>
<dbReference type="PROSITE" id="PS50144">
    <property type="entry name" value="MATH"/>
    <property type="match status" value="1"/>
</dbReference>
<evidence type="ECO:0000313" key="13">
    <source>
        <dbReference type="Proteomes" id="UP000887567"/>
    </source>
</evidence>
<keyword evidence="3 7" id="KW-0479">Metal-binding</keyword>
<evidence type="ECO:0000259" key="10">
    <source>
        <dbReference type="PROSITE" id="PS50144"/>
    </source>
</evidence>
<feature type="zinc finger region" description="TRAF-type" evidence="7">
    <location>
        <begin position="154"/>
        <end position="211"/>
    </location>
</feature>
<dbReference type="InterPro" id="IPR012227">
    <property type="entry name" value="TNF_rcpt-assoc_TRAF_met"/>
</dbReference>
<dbReference type="RefSeq" id="XP_020894369.1">
    <property type="nucleotide sequence ID" value="XM_021038710.2"/>
</dbReference>
<dbReference type="GO" id="GO:0005737">
    <property type="term" value="C:cytoplasm"/>
    <property type="evidence" value="ECO:0007669"/>
    <property type="project" value="UniProtKB-SubCell"/>
</dbReference>
<sequence length="432" mass="49158">MPGYEAKFVNAVDKCFECPVCLTVLRDPVQVTPCGHRVCKTCIQPILRNKRPRCPLDNLPVCDDQVFSDNACHRQILSMDILCRHNEKGCTWTGPLNDHKKHLDNCDLNNVNCPKNCGASLERRKVDEHFTECDNRQTPCLHCKQMIVFSSMDVHLQSCASFPISCPLKCGVNELSKQTLSSHMNLECPLLVVPCSFAHAGCSYKAERQKMPSHMEENVTSHLMLICNIVKDQKQQLSLQRERIQLQKEHLQLQKEMLMAQKDELIETRSKTASGEFVWRIDNFTRKLMDAKSGRASEPLISEPFYTHPHGYKMCAGIWLNGIGTGRGRYISVGLQVQVGEFDGVLDWSFYPRYTFTLLDQHESKKDKKDIVATFEPQGIVRPSINRQLGKGARRFVLQDDVIGSTYCKDDVIYIKFNVAVKQPPSGFFAKV</sequence>
<dbReference type="InterPro" id="IPR001841">
    <property type="entry name" value="Znf_RING"/>
</dbReference>
<evidence type="ECO:0000256" key="3">
    <source>
        <dbReference type="ARBA" id="ARBA00022723"/>
    </source>
</evidence>
<dbReference type="Pfam" id="PF21355">
    <property type="entry name" value="TRAF-mep_MATH"/>
    <property type="match status" value="1"/>
</dbReference>
<keyword evidence="5 7" id="KW-0863">Zinc-finger</keyword>
<dbReference type="InterPro" id="IPR013083">
    <property type="entry name" value="Znf_RING/FYVE/PHD"/>
</dbReference>
<dbReference type="SMART" id="SM00061">
    <property type="entry name" value="MATH"/>
    <property type="match status" value="1"/>
</dbReference>
<evidence type="ECO:0000259" key="9">
    <source>
        <dbReference type="PROSITE" id="PS50089"/>
    </source>
</evidence>
<dbReference type="PROSITE" id="PS00518">
    <property type="entry name" value="ZF_RING_1"/>
    <property type="match status" value="1"/>
</dbReference>
<dbReference type="PIRSF" id="PIRSF015614">
    <property type="entry name" value="TRAF"/>
    <property type="match status" value="1"/>
</dbReference>
<dbReference type="SUPFAM" id="SSF49599">
    <property type="entry name" value="TRAF domain-like"/>
    <property type="match status" value="3"/>
</dbReference>
<feature type="domain" description="TRAF-type" evidence="11">
    <location>
        <begin position="102"/>
        <end position="144"/>
    </location>
</feature>
<feature type="domain" description="TRAF-type" evidence="11">
    <location>
        <begin position="154"/>
        <end position="211"/>
    </location>
</feature>
<dbReference type="AlphaFoldDB" id="A0A913WUL6"/>
<dbReference type="OrthoDB" id="5966397at2759"/>
<dbReference type="PROSITE" id="PS50089">
    <property type="entry name" value="ZF_RING_2"/>
    <property type="match status" value="1"/>
</dbReference>
<feature type="zinc finger region" description="TRAF-type" evidence="7">
    <location>
        <begin position="102"/>
        <end position="144"/>
    </location>
</feature>
<evidence type="ECO:0000313" key="12">
    <source>
        <dbReference type="EnsemblMetazoa" id="XP_020894369.1"/>
    </source>
</evidence>
<dbReference type="SUPFAM" id="SSF57850">
    <property type="entry name" value="RING/U-box"/>
    <property type="match status" value="1"/>
</dbReference>
<dbReference type="GO" id="GO:0043122">
    <property type="term" value="P:regulation of canonical NF-kappaB signal transduction"/>
    <property type="evidence" value="ECO:0007669"/>
    <property type="project" value="TreeGrafter"/>
</dbReference>
<dbReference type="KEGG" id="epa:110233418"/>
<dbReference type="GO" id="GO:0042981">
    <property type="term" value="P:regulation of apoptotic process"/>
    <property type="evidence" value="ECO:0007669"/>
    <property type="project" value="InterPro"/>
</dbReference>
<feature type="domain" description="RING-type" evidence="9">
    <location>
        <begin position="18"/>
        <end position="58"/>
    </location>
</feature>
<dbReference type="SMART" id="SM00184">
    <property type="entry name" value="RING"/>
    <property type="match status" value="1"/>
</dbReference>
<keyword evidence="6 7" id="KW-0862">Zinc</keyword>
<proteinExistence type="predicted"/>
<evidence type="ECO:0000256" key="7">
    <source>
        <dbReference type="PROSITE-ProRule" id="PRU00207"/>
    </source>
</evidence>
<feature type="domain" description="MATH" evidence="10">
    <location>
        <begin position="274"/>
        <end position="419"/>
    </location>
</feature>
<dbReference type="GO" id="GO:0031625">
    <property type="term" value="F:ubiquitin protein ligase binding"/>
    <property type="evidence" value="ECO:0007669"/>
    <property type="project" value="TreeGrafter"/>
</dbReference>
<evidence type="ECO:0000256" key="2">
    <source>
        <dbReference type="ARBA" id="ARBA00022490"/>
    </source>
</evidence>
<dbReference type="EnsemblMetazoa" id="XM_021038710.2">
    <property type="protein sequence ID" value="XP_020894369.1"/>
    <property type="gene ID" value="LOC110233418"/>
</dbReference>
<dbReference type="Gene3D" id="3.30.40.10">
    <property type="entry name" value="Zinc/RING finger domain, C3HC4 (zinc finger)"/>
    <property type="match status" value="3"/>
</dbReference>
<dbReference type="PROSITE" id="PS50145">
    <property type="entry name" value="ZF_TRAF"/>
    <property type="match status" value="2"/>
</dbReference>
<dbReference type="Gene3D" id="2.60.210.10">
    <property type="entry name" value="Apoptosis, Tumor Necrosis Factor Receptor Associated Protein 2, Chain A"/>
    <property type="match status" value="1"/>
</dbReference>